<organism evidence="2 3">
    <name type="scientific">Microbacterium phycohabitans</name>
    <dbReference type="NCBI Taxonomy" id="3075993"/>
    <lineage>
        <taxon>Bacteria</taxon>
        <taxon>Bacillati</taxon>
        <taxon>Actinomycetota</taxon>
        <taxon>Actinomycetes</taxon>
        <taxon>Micrococcales</taxon>
        <taxon>Microbacteriaceae</taxon>
        <taxon>Microbacterium</taxon>
    </lineage>
</organism>
<evidence type="ECO:0000313" key="2">
    <source>
        <dbReference type="EMBL" id="MDU0344279.1"/>
    </source>
</evidence>
<keyword evidence="3" id="KW-1185">Reference proteome</keyword>
<sequence length="103" mass="11057">MEIMSPDTQRIAPTAEPADGRERQRRSIRHAQAQLAAFVRSSADDVAEAAHAAEAALRGALSSGAGVERVSAELEVSPRALRAIFDGSVPLRSLHPDDRLRFA</sequence>
<gene>
    <name evidence="2" type="ORF">RWH44_01070</name>
</gene>
<proteinExistence type="predicted"/>
<evidence type="ECO:0000313" key="3">
    <source>
        <dbReference type="Proteomes" id="UP001261125"/>
    </source>
</evidence>
<accession>A0ABU3SHK5</accession>
<evidence type="ECO:0000256" key="1">
    <source>
        <dbReference type="SAM" id="MobiDB-lite"/>
    </source>
</evidence>
<feature type="region of interest" description="Disordered" evidence="1">
    <location>
        <begin position="1"/>
        <end position="27"/>
    </location>
</feature>
<reference evidence="2 3" key="1">
    <citation type="submission" date="2023-09" db="EMBL/GenBank/DDBJ databases">
        <title>Microbacterium fusihabitans sp. nov., Microbacterium phycihabitans sp. nov., and Microbacterium cervinum sp. nov., isolated from dried seaweeds of beach.</title>
        <authorList>
            <person name="Lee S.D."/>
        </authorList>
    </citation>
    <scope>NUCLEOTIDE SEQUENCE [LARGE SCALE GENOMIC DNA]</scope>
    <source>
        <strain evidence="2 3">KSW2-29</strain>
    </source>
</reference>
<protein>
    <submittedName>
        <fullName evidence="2">Uncharacterized protein</fullName>
    </submittedName>
</protein>
<dbReference type="Proteomes" id="UP001261125">
    <property type="component" value="Unassembled WGS sequence"/>
</dbReference>
<comment type="caution">
    <text evidence="2">The sequence shown here is derived from an EMBL/GenBank/DDBJ whole genome shotgun (WGS) entry which is preliminary data.</text>
</comment>
<dbReference type="EMBL" id="JAWDIT010000001">
    <property type="protein sequence ID" value="MDU0344279.1"/>
    <property type="molecule type" value="Genomic_DNA"/>
</dbReference>
<dbReference type="RefSeq" id="WP_316003148.1">
    <property type="nucleotide sequence ID" value="NZ_JAWDIT010000001.1"/>
</dbReference>
<name>A0ABU3SHK5_9MICO</name>